<comment type="caution">
    <text evidence="1">The sequence shown here is derived from an EMBL/GenBank/DDBJ whole genome shotgun (WGS) entry which is preliminary data.</text>
</comment>
<accession>A0ACC1XYQ2</accession>
<proteinExistence type="predicted"/>
<reference evidence="1 2" key="1">
    <citation type="journal article" date="2023" name="Science">
        <title>Complex scaffold remodeling in plant triterpene biosynthesis.</title>
        <authorList>
            <person name="De La Pena R."/>
            <person name="Hodgson H."/>
            <person name="Liu J.C."/>
            <person name="Stephenson M.J."/>
            <person name="Martin A.C."/>
            <person name="Owen C."/>
            <person name="Harkess A."/>
            <person name="Leebens-Mack J."/>
            <person name="Jimenez L.E."/>
            <person name="Osbourn A."/>
            <person name="Sattely E.S."/>
        </authorList>
    </citation>
    <scope>NUCLEOTIDE SEQUENCE [LARGE SCALE GENOMIC DNA]</scope>
    <source>
        <strain evidence="2">cv. JPN11</strain>
        <tissue evidence="1">Leaf</tissue>
    </source>
</reference>
<evidence type="ECO:0000313" key="1">
    <source>
        <dbReference type="EMBL" id="KAJ4716572.1"/>
    </source>
</evidence>
<organism evidence="1 2">
    <name type="scientific">Melia azedarach</name>
    <name type="common">Chinaberry tree</name>
    <dbReference type="NCBI Taxonomy" id="155640"/>
    <lineage>
        <taxon>Eukaryota</taxon>
        <taxon>Viridiplantae</taxon>
        <taxon>Streptophyta</taxon>
        <taxon>Embryophyta</taxon>
        <taxon>Tracheophyta</taxon>
        <taxon>Spermatophyta</taxon>
        <taxon>Magnoliopsida</taxon>
        <taxon>eudicotyledons</taxon>
        <taxon>Gunneridae</taxon>
        <taxon>Pentapetalae</taxon>
        <taxon>rosids</taxon>
        <taxon>malvids</taxon>
        <taxon>Sapindales</taxon>
        <taxon>Meliaceae</taxon>
        <taxon>Melia</taxon>
    </lineage>
</organism>
<name>A0ACC1XYQ2_MELAZ</name>
<dbReference type="Proteomes" id="UP001164539">
    <property type="component" value="Chromosome 6"/>
</dbReference>
<sequence>MAMASERQFAAIKGAKVLMVGAGGIGCELLKTLALSGFQDIHIIDMDTIEVSNLNRQFLFRQSHVGQSKAKVARDAVLNFRPHMSITAHHANVKDPEFNVEFFKQFNVVLNGLDNLDARRHVNRLCLAADVPLVESGTTGFLGQVTVHVKGKTECYECQPKPAPKTYPVCTITSTPSKFVHCIVWAKDLLFAKLFGDKNQENDLNVRSSDAASSSEHAEDVFERRKDEDIDQYGRRIYDHVFGYNIEVALSNKETWKNRNRPRPIYTAGVLPEELSKQNGNMDTIYAADITTVSAMASLGLKNPQETWTLMENSRVFLEALKLFFVKREEEIGSLSFDKDDQLAVEFVTAAANIRAASFGIQLHSLFEAKGIAGNIVHAVATTNAVIAGLIVIEAIKVLLKDTDNYRMTYCLEHISRKMLLMPVEPYEPNKSCYVCSETPLSLEINTHRSKLRDFVEKIVKAKLGMNFPLIMHGSNLLYEVGDDLDEDEVANYAANLEKVLSELPSSVTGGTMLTVEDLQQELTCSINIKHREEFDEEKEPDGMVLSGWTQAPAAVKDDKKSIGNGGNASNALEHELAEANRDGEMEEISEPSVKKRKLSEVSIATILDGPEATADEIKNQKEVEKLDDDDDDEEDLVMIDDLNSVGNKKTRLQ</sequence>
<gene>
    <name evidence="1" type="ORF">OWV82_011570</name>
</gene>
<evidence type="ECO:0000313" key="2">
    <source>
        <dbReference type="Proteomes" id="UP001164539"/>
    </source>
</evidence>
<protein>
    <submittedName>
        <fullName evidence="1">SUMO-activating enzyme subunit 2</fullName>
    </submittedName>
</protein>
<dbReference type="EMBL" id="CM051399">
    <property type="protein sequence ID" value="KAJ4716572.1"/>
    <property type="molecule type" value="Genomic_DNA"/>
</dbReference>
<keyword evidence="2" id="KW-1185">Reference proteome</keyword>